<keyword evidence="2" id="KW-0812">Transmembrane</keyword>
<proteinExistence type="predicted"/>
<evidence type="ECO:0008006" key="4">
    <source>
        <dbReference type="Google" id="ProtNLM"/>
    </source>
</evidence>
<evidence type="ECO:0000256" key="2">
    <source>
        <dbReference type="SAM" id="Phobius"/>
    </source>
</evidence>
<feature type="transmembrane region" description="Helical" evidence="2">
    <location>
        <begin position="20"/>
        <end position="39"/>
    </location>
</feature>
<sequence>MINLNYYSIENINNCQLQKHIIPALIAAGAAIAGSIISAKGASKQQKRDQAFQREMWGNQISQQDRINAQQMAYQDKINAENRDWSNESNVRQRIEAAGYNPYLYDGQASANSVGAANSTSLGNSVTAPTANTSVNEYESIGNAFSNVGNIMAQGVKTAQDAYTLSRGKAVDKQNDMAAGVKGGTESKQSQATLEASRQEARVKAATATAQEIQNGLSQMQAYDENGQVVTDESTGRPLTLAQQRARGEQSFLFKSIDKLSQDIINGRLTEENMTWDALLKQYNLTHLQPEQRDFLHQQIQNLFAEYEKIKAETKVLNTQVGLNNSQTRLNNQNVDTQKRYAKLLGQQTLTEEQKTLFQQLQNHFGSSEKVADIIQKIRPHNFIEFANFLVDSWYDDAKGTRTSYGKVSDDVDSIAKAWNNRRKGMAVKK</sequence>
<accession>A0A8S5QQ85</accession>
<organism evidence="3">
    <name type="scientific">Microviridae sp. ct46D1</name>
    <dbReference type="NCBI Taxonomy" id="2826725"/>
    <lineage>
        <taxon>Viruses</taxon>
        <taxon>Monodnaviria</taxon>
        <taxon>Sangervirae</taxon>
        <taxon>Phixviricota</taxon>
        <taxon>Malgrandaviricetes</taxon>
        <taxon>Petitvirales</taxon>
        <taxon>Microviridae</taxon>
    </lineage>
</organism>
<evidence type="ECO:0000256" key="1">
    <source>
        <dbReference type="SAM" id="Coils"/>
    </source>
</evidence>
<keyword evidence="2" id="KW-0472">Membrane</keyword>
<reference evidence="3" key="1">
    <citation type="journal article" date="2021" name="Proc. Natl. Acad. Sci. U.S.A.">
        <title>A Catalog of Tens of Thousands of Viruses from Human Metagenomes Reveals Hidden Associations with Chronic Diseases.</title>
        <authorList>
            <person name="Tisza M.J."/>
            <person name="Buck C.B."/>
        </authorList>
    </citation>
    <scope>NUCLEOTIDE SEQUENCE</scope>
    <source>
        <strain evidence="3">Ct46D1</strain>
    </source>
</reference>
<protein>
    <recommendedName>
        <fullName evidence="4">DNA pilot protein</fullName>
    </recommendedName>
</protein>
<keyword evidence="1" id="KW-0175">Coiled coil</keyword>
<keyword evidence="2" id="KW-1133">Transmembrane helix</keyword>
<name>A0A8S5QQ85_9VIRU</name>
<evidence type="ECO:0000313" key="3">
    <source>
        <dbReference type="EMBL" id="DAE20971.1"/>
    </source>
</evidence>
<dbReference type="EMBL" id="BK015704">
    <property type="protein sequence ID" value="DAE20971.1"/>
    <property type="molecule type" value="Genomic_DNA"/>
</dbReference>
<feature type="coiled-coil region" evidence="1">
    <location>
        <begin position="293"/>
        <end position="320"/>
    </location>
</feature>